<organism evidence="1 3">
    <name type="scientific">Phytophthora rubi</name>
    <dbReference type="NCBI Taxonomy" id="129364"/>
    <lineage>
        <taxon>Eukaryota</taxon>
        <taxon>Sar</taxon>
        <taxon>Stramenopiles</taxon>
        <taxon>Oomycota</taxon>
        <taxon>Peronosporomycetes</taxon>
        <taxon>Peronosporales</taxon>
        <taxon>Peronosporaceae</taxon>
        <taxon>Phytophthora</taxon>
    </lineage>
</organism>
<proteinExistence type="predicted"/>
<dbReference type="Proteomes" id="UP000429607">
    <property type="component" value="Unassembled WGS sequence"/>
</dbReference>
<evidence type="ECO:0000313" key="2">
    <source>
        <dbReference type="EMBL" id="KAE9338916.1"/>
    </source>
</evidence>
<keyword evidence="4" id="KW-1185">Reference proteome</keyword>
<evidence type="ECO:0000313" key="3">
    <source>
        <dbReference type="Proteomes" id="UP000429607"/>
    </source>
</evidence>
<protein>
    <recommendedName>
        <fullName evidence="5">MULE transposase domain-containing protein</fullName>
    </recommendedName>
</protein>
<comment type="caution">
    <text evidence="1">The sequence shown here is derived from an EMBL/GenBank/DDBJ whole genome shotgun (WGS) entry which is preliminary data.</text>
</comment>
<dbReference type="AlphaFoldDB" id="A0A6A3MDT1"/>
<evidence type="ECO:0008006" key="5">
    <source>
        <dbReference type="Google" id="ProtNLM"/>
    </source>
</evidence>
<evidence type="ECO:0000313" key="1">
    <source>
        <dbReference type="EMBL" id="KAE9028947.1"/>
    </source>
</evidence>
<accession>A0A6A3MDT1</accession>
<name>A0A6A3MDT1_9STRA</name>
<sequence>MFCDRGSGLLSVAADFGLNLKFCTLHIIRNIAHQFEKLSQSQKNLVWRLQAAMTCEEYTSILGLIEMDMGPAVKSYVSSIDPVRWCVHANIGVTTLRLAYVKLRGKCLRISACRVPKADASI</sequence>
<dbReference type="EMBL" id="QXFV01000722">
    <property type="protein sequence ID" value="KAE9028947.1"/>
    <property type="molecule type" value="Genomic_DNA"/>
</dbReference>
<gene>
    <name evidence="1" type="ORF">PR001_g11627</name>
    <name evidence="2" type="ORF">PR003_g11276</name>
</gene>
<reference evidence="1 3" key="1">
    <citation type="submission" date="2018-09" db="EMBL/GenBank/DDBJ databases">
        <title>Genomic investigation of the strawberry pathogen Phytophthora fragariae indicates pathogenicity is determined by transcriptional variation in three key races.</title>
        <authorList>
            <person name="Adams T.M."/>
            <person name="Armitage A.D."/>
            <person name="Sobczyk M.K."/>
            <person name="Bates H.J."/>
            <person name="Dunwell J.M."/>
            <person name="Nellist C.F."/>
            <person name="Harrison R.J."/>
        </authorList>
    </citation>
    <scope>NUCLEOTIDE SEQUENCE [LARGE SCALE GENOMIC DNA]</scope>
    <source>
        <strain evidence="1 3">SCRP249</strain>
        <strain evidence="2 4">SCRP333</strain>
    </source>
</reference>
<evidence type="ECO:0000313" key="4">
    <source>
        <dbReference type="Proteomes" id="UP000434957"/>
    </source>
</evidence>
<dbReference type="Proteomes" id="UP000434957">
    <property type="component" value="Unassembled WGS sequence"/>
</dbReference>
<dbReference type="EMBL" id="QXFT01000643">
    <property type="protein sequence ID" value="KAE9338916.1"/>
    <property type="molecule type" value="Genomic_DNA"/>
</dbReference>